<dbReference type="InterPro" id="IPR025110">
    <property type="entry name" value="AMP-bd_C"/>
</dbReference>
<reference evidence="5" key="1">
    <citation type="submission" date="2025-08" db="UniProtKB">
        <authorList>
            <consortium name="RefSeq"/>
        </authorList>
    </citation>
    <scope>IDENTIFICATION</scope>
    <source>
        <tissue evidence="5">Muscle</tissue>
    </source>
</reference>
<dbReference type="SUPFAM" id="SSF56801">
    <property type="entry name" value="Acetyl-CoA synthetase-like"/>
    <property type="match status" value="1"/>
</dbReference>
<name>A0ABM1TJJ5_LIMPO</name>
<evidence type="ECO:0000256" key="1">
    <source>
        <dbReference type="ARBA" id="ARBA00006432"/>
    </source>
</evidence>
<dbReference type="GeneID" id="111088944"/>
<dbReference type="InterPro" id="IPR045851">
    <property type="entry name" value="AMP-bd_C_sf"/>
</dbReference>
<dbReference type="PANTHER" id="PTHR24096">
    <property type="entry name" value="LONG-CHAIN-FATTY-ACID--COA LIGASE"/>
    <property type="match status" value="1"/>
</dbReference>
<dbReference type="Gene3D" id="3.40.50.12780">
    <property type="entry name" value="N-terminal domain of ligase-like"/>
    <property type="match status" value="1"/>
</dbReference>
<dbReference type="RefSeq" id="XP_022256051.1">
    <property type="nucleotide sequence ID" value="XM_022400343.1"/>
</dbReference>
<evidence type="ECO:0000256" key="2">
    <source>
        <dbReference type="ARBA" id="ARBA00022598"/>
    </source>
</evidence>
<sequence length="128" mass="14676">MSTIGDYGYYDSDGNLYITDRIKEMIKTEFHQVSPTEIESLLCSHPAVDDAAVIGIVDSSLEEVPRGYVVLKQGCKVELAELIQFVSDRVSHYKRLRGGLEVLDQIPRSQMGKIQRKLLQERYYQTYK</sequence>
<feature type="domain" description="AMP-binding enzyme C-terminal" evidence="3">
    <location>
        <begin position="37"/>
        <end position="113"/>
    </location>
</feature>
<evidence type="ECO:0000313" key="5">
    <source>
        <dbReference type="RefSeq" id="XP_022256051.1"/>
    </source>
</evidence>
<dbReference type="Proteomes" id="UP000694941">
    <property type="component" value="Unplaced"/>
</dbReference>
<gene>
    <name evidence="5" type="primary">LOC111088944</name>
</gene>
<dbReference type="Gene3D" id="3.30.300.30">
    <property type="match status" value="1"/>
</dbReference>
<keyword evidence="2" id="KW-0436">Ligase</keyword>
<dbReference type="Pfam" id="PF13193">
    <property type="entry name" value="AMP-binding_C"/>
    <property type="match status" value="1"/>
</dbReference>
<protein>
    <submittedName>
        <fullName evidence="5">4-coumarate--CoA ligase-like 9</fullName>
    </submittedName>
</protein>
<organism evidence="4 5">
    <name type="scientific">Limulus polyphemus</name>
    <name type="common">Atlantic horseshoe crab</name>
    <dbReference type="NCBI Taxonomy" id="6850"/>
    <lineage>
        <taxon>Eukaryota</taxon>
        <taxon>Metazoa</taxon>
        <taxon>Ecdysozoa</taxon>
        <taxon>Arthropoda</taxon>
        <taxon>Chelicerata</taxon>
        <taxon>Merostomata</taxon>
        <taxon>Xiphosura</taxon>
        <taxon>Limulidae</taxon>
        <taxon>Limulus</taxon>
    </lineage>
</organism>
<evidence type="ECO:0000259" key="3">
    <source>
        <dbReference type="Pfam" id="PF13193"/>
    </source>
</evidence>
<dbReference type="InterPro" id="IPR042099">
    <property type="entry name" value="ANL_N_sf"/>
</dbReference>
<accession>A0ABM1TJJ5</accession>
<evidence type="ECO:0000313" key="4">
    <source>
        <dbReference type="Proteomes" id="UP000694941"/>
    </source>
</evidence>
<dbReference type="PANTHER" id="PTHR24096:SF149">
    <property type="entry name" value="AMP-BINDING DOMAIN-CONTAINING PROTEIN-RELATED"/>
    <property type="match status" value="1"/>
</dbReference>
<keyword evidence="4" id="KW-1185">Reference proteome</keyword>
<proteinExistence type="inferred from homology"/>
<comment type="similarity">
    <text evidence="1">Belongs to the ATP-dependent AMP-binding enzyme family.</text>
</comment>